<dbReference type="EMBL" id="VULY01000018">
    <property type="protein sequence ID" value="MSR94296.1"/>
    <property type="molecule type" value="Genomic_DNA"/>
</dbReference>
<evidence type="ECO:0000256" key="9">
    <source>
        <dbReference type="ARBA" id="ARBA00022989"/>
    </source>
</evidence>
<dbReference type="PROSITE" id="PS50846">
    <property type="entry name" value="HMA_2"/>
    <property type="match status" value="1"/>
</dbReference>
<evidence type="ECO:0000256" key="1">
    <source>
        <dbReference type="ARBA" id="ARBA00004141"/>
    </source>
</evidence>
<dbReference type="PANTHER" id="PTHR48085:SF5">
    <property type="entry name" value="CADMIUM_ZINC-TRANSPORTING ATPASE HMA4-RELATED"/>
    <property type="match status" value="1"/>
</dbReference>
<keyword evidence="4 13" id="KW-0812">Transmembrane</keyword>
<dbReference type="GO" id="GO:0005886">
    <property type="term" value="C:plasma membrane"/>
    <property type="evidence" value="ECO:0007669"/>
    <property type="project" value="UniProtKB-SubCell"/>
</dbReference>
<evidence type="ECO:0000256" key="4">
    <source>
        <dbReference type="ARBA" id="ARBA00022692"/>
    </source>
</evidence>
<dbReference type="InterPro" id="IPR006121">
    <property type="entry name" value="HMA_dom"/>
</dbReference>
<dbReference type="Pfam" id="PF00403">
    <property type="entry name" value="HMA"/>
    <property type="match status" value="1"/>
</dbReference>
<dbReference type="Gene3D" id="3.40.50.1000">
    <property type="entry name" value="HAD superfamily/HAD-like"/>
    <property type="match status" value="1"/>
</dbReference>
<keyword evidence="15" id="KW-0378">Hydrolase</keyword>
<evidence type="ECO:0000259" key="14">
    <source>
        <dbReference type="PROSITE" id="PS50846"/>
    </source>
</evidence>
<protein>
    <recommendedName>
        <fullName evidence="11">Cd(2+)-exporting ATPase</fullName>
        <ecNumber evidence="11">7.2.2.21</ecNumber>
    </recommendedName>
</protein>
<dbReference type="InterPro" id="IPR023214">
    <property type="entry name" value="HAD_sf"/>
</dbReference>
<comment type="subcellular location">
    <subcellularLocation>
        <location evidence="13">Cell membrane</location>
    </subcellularLocation>
    <subcellularLocation>
        <location evidence="1">Membrane</location>
        <topology evidence="1">Multi-pass membrane protein</topology>
    </subcellularLocation>
</comment>
<dbReference type="GO" id="GO:0016887">
    <property type="term" value="F:ATP hydrolysis activity"/>
    <property type="evidence" value="ECO:0007669"/>
    <property type="project" value="InterPro"/>
</dbReference>
<keyword evidence="3" id="KW-0104">Cadmium</keyword>
<keyword evidence="6 13" id="KW-0547">Nucleotide-binding</keyword>
<reference evidence="15 16" key="1">
    <citation type="submission" date="2019-08" db="EMBL/GenBank/DDBJ databases">
        <title>In-depth cultivation of the pig gut microbiome towards novel bacterial diversity and tailored functional studies.</title>
        <authorList>
            <person name="Wylensek D."/>
            <person name="Hitch T.C.A."/>
            <person name="Clavel T."/>
        </authorList>
    </citation>
    <scope>NUCLEOTIDE SEQUENCE [LARGE SCALE GENOMIC DNA]</scope>
    <source>
        <strain evidence="15 16">68-1-5</strain>
    </source>
</reference>
<evidence type="ECO:0000256" key="2">
    <source>
        <dbReference type="ARBA" id="ARBA00006024"/>
    </source>
</evidence>
<dbReference type="InterPro" id="IPR023299">
    <property type="entry name" value="ATPase_P-typ_cyto_dom_N"/>
</dbReference>
<dbReference type="SFLD" id="SFLDG00002">
    <property type="entry name" value="C1.7:_P-type_atpase_like"/>
    <property type="match status" value="1"/>
</dbReference>
<dbReference type="Gene3D" id="2.70.150.10">
    <property type="entry name" value="Calcium-transporting ATPase, cytoplasmic transduction domain A"/>
    <property type="match status" value="1"/>
</dbReference>
<dbReference type="PROSITE" id="PS01229">
    <property type="entry name" value="COF_2"/>
    <property type="match status" value="1"/>
</dbReference>
<comment type="caution">
    <text evidence="15">The sequence shown here is derived from an EMBL/GenBank/DDBJ whole genome shotgun (WGS) entry which is preliminary data.</text>
</comment>
<dbReference type="InterPro" id="IPR018303">
    <property type="entry name" value="ATPase_P-typ_P_site"/>
</dbReference>
<dbReference type="Proteomes" id="UP000434409">
    <property type="component" value="Unassembled WGS sequence"/>
</dbReference>
<feature type="transmembrane region" description="Helical" evidence="13">
    <location>
        <begin position="93"/>
        <end position="110"/>
    </location>
</feature>
<evidence type="ECO:0000256" key="13">
    <source>
        <dbReference type="RuleBase" id="RU362081"/>
    </source>
</evidence>
<comment type="catalytic activity">
    <reaction evidence="12">
        <text>Cd(2+)(in) + ATP + H2O = Cd(2+)(out) + ADP + phosphate + H(+)</text>
        <dbReference type="Rhea" id="RHEA:12132"/>
        <dbReference type="ChEBI" id="CHEBI:15377"/>
        <dbReference type="ChEBI" id="CHEBI:15378"/>
        <dbReference type="ChEBI" id="CHEBI:30616"/>
        <dbReference type="ChEBI" id="CHEBI:43474"/>
        <dbReference type="ChEBI" id="CHEBI:48775"/>
        <dbReference type="ChEBI" id="CHEBI:456216"/>
        <dbReference type="EC" id="7.2.2.21"/>
    </reaction>
</comment>
<dbReference type="SUPFAM" id="SSF81665">
    <property type="entry name" value="Calcium ATPase, transmembrane domain M"/>
    <property type="match status" value="1"/>
</dbReference>
<evidence type="ECO:0000256" key="6">
    <source>
        <dbReference type="ARBA" id="ARBA00022741"/>
    </source>
</evidence>
<dbReference type="NCBIfam" id="TIGR01512">
    <property type="entry name" value="ATPase-IB2_Cd"/>
    <property type="match status" value="1"/>
</dbReference>
<keyword evidence="16" id="KW-1185">Reference proteome</keyword>
<dbReference type="NCBIfam" id="TIGR01494">
    <property type="entry name" value="ATPase_P-type"/>
    <property type="match status" value="1"/>
</dbReference>
<dbReference type="EC" id="7.2.2.21" evidence="11"/>
<dbReference type="InterPro" id="IPR023298">
    <property type="entry name" value="ATPase_P-typ_TM_dom_sf"/>
</dbReference>
<keyword evidence="13" id="KW-1003">Cell membrane</keyword>
<keyword evidence="5 13" id="KW-0479">Metal-binding</keyword>
<feature type="domain" description="HMA" evidence="14">
    <location>
        <begin position="1"/>
        <end position="67"/>
    </location>
</feature>
<dbReference type="AlphaFoldDB" id="A0A6N7V316"/>
<organism evidence="15 16">
    <name type="scientific">Suipraeoptans intestinalis</name>
    <dbReference type="NCBI Taxonomy" id="2606628"/>
    <lineage>
        <taxon>Bacteria</taxon>
        <taxon>Bacillati</taxon>
        <taxon>Bacillota</taxon>
        <taxon>Clostridia</taxon>
        <taxon>Lachnospirales</taxon>
        <taxon>Lachnospiraceae</taxon>
        <taxon>Suipraeoptans</taxon>
    </lineage>
</organism>
<evidence type="ECO:0000256" key="5">
    <source>
        <dbReference type="ARBA" id="ARBA00022723"/>
    </source>
</evidence>
<dbReference type="CDD" id="cd00371">
    <property type="entry name" value="HMA"/>
    <property type="match status" value="1"/>
</dbReference>
<dbReference type="InterPro" id="IPR008250">
    <property type="entry name" value="ATPase_P-typ_transduc_dom_A_sf"/>
</dbReference>
<dbReference type="Gene3D" id="3.40.1110.10">
    <property type="entry name" value="Calcium-transporting ATPase, cytoplasmic domain N"/>
    <property type="match status" value="1"/>
</dbReference>
<evidence type="ECO:0000256" key="3">
    <source>
        <dbReference type="ARBA" id="ARBA00022539"/>
    </source>
</evidence>
<dbReference type="GO" id="GO:0005524">
    <property type="term" value="F:ATP binding"/>
    <property type="evidence" value="ECO:0007669"/>
    <property type="project" value="UniProtKB-UniRule"/>
</dbReference>
<keyword evidence="9 13" id="KW-1133">Transmembrane helix</keyword>
<accession>A0A6N7V316</accession>
<dbReference type="InterPro" id="IPR051014">
    <property type="entry name" value="Cation_Transport_ATPase_IB"/>
</dbReference>
<dbReference type="SFLD" id="SFLDF00027">
    <property type="entry name" value="p-type_atpase"/>
    <property type="match status" value="1"/>
</dbReference>
<dbReference type="GO" id="GO:0008551">
    <property type="term" value="F:P-type cadmium transporter activity"/>
    <property type="evidence" value="ECO:0007669"/>
    <property type="project" value="UniProtKB-EC"/>
</dbReference>
<evidence type="ECO:0000256" key="12">
    <source>
        <dbReference type="ARBA" id="ARBA00049338"/>
    </source>
</evidence>
<dbReference type="Pfam" id="PF00122">
    <property type="entry name" value="E1-E2_ATPase"/>
    <property type="match status" value="1"/>
</dbReference>
<dbReference type="SUPFAM" id="SSF81653">
    <property type="entry name" value="Calcium ATPase, transduction domain A"/>
    <property type="match status" value="1"/>
</dbReference>
<keyword evidence="8" id="KW-1278">Translocase</keyword>
<dbReference type="SFLD" id="SFLDS00003">
    <property type="entry name" value="Haloacid_Dehalogenase"/>
    <property type="match status" value="1"/>
</dbReference>
<dbReference type="InterPro" id="IPR001757">
    <property type="entry name" value="P_typ_ATPase"/>
</dbReference>
<dbReference type="RefSeq" id="WP_154477857.1">
    <property type="nucleotide sequence ID" value="NZ_VULY01000018.1"/>
</dbReference>
<sequence length="713" mass="77362">MKREYTIEHLNCAGCGAKMEEKIGRLPGIRRAQLVFATKCLTVEGEDPDASLEQLQQICQSIEPEVQLIPRQNKREKKETRREKLSKDQKRELLLIGVSGILLAAGGILGRIWEGQIYGTILLVAAYLGLGYEVLWKAVRNIIRGSVFDENFLMSVATIAAMGMGEMMEAAGVMLFYRIGELFEDIAVERSRNMVVDAVDLRPEQVTVVKEGKTVSIPAEEARPGDVILVRAGDRVPLDGKVVAGSGRVDTSAITGESVPVYVEEGMEVLSGCVNQNGMLHIRVEKRLEESMVSRILDAVEHAAASKPKIDRFLTRFARIYTPVVVGIALLTAILPSLIWGNPRQWIYTAVTFLVISCPCALVLSVPLAFFAGIGGAAKRGILFKGGAAMEALKEIKTVVLDKTGTLTNGKFVVQDVVSFGRLTRKQILTMAADCELHSSHPIGRSILEEANRQGLKLTQPETLEELPGKGIRAVFKEGIVLCGNGDWMKEEQVQGYTKSGDRGTEVFVAVNGILQGSVEVADQVKEEAKEAVREIKRQGLGVAMLTGDREAPAKEAAKAAGIEEVYAQLLPQEKLEQLQKIRKNSGAVLFVGDGINDAPVLANADVGAAMGSGADAAMEVADVVYMTSRVDAVTDSLAIAERTRKIVLQNVAGALGIKFLVMLLGFAGYANMWMAIFADTGVAMLCVLNAARGILDIRKQERQEKRAETVEK</sequence>
<dbReference type="InterPro" id="IPR059000">
    <property type="entry name" value="ATPase_P-type_domA"/>
</dbReference>
<gene>
    <name evidence="15" type="primary">cadA</name>
    <name evidence="15" type="ORF">FYJ34_08510</name>
</gene>
<dbReference type="PRINTS" id="PR00941">
    <property type="entry name" value="CDATPASE"/>
</dbReference>
<dbReference type="InterPro" id="IPR027256">
    <property type="entry name" value="P-typ_ATPase_IB"/>
</dbReference>
<dbReference type="SUPFAM" id="SSF55008">
    <property type="entry name" value="HMA, heavy metal-associated domain"/>
    <property type="match status" value="1"/>
</dbReference>
<dbReference type="GO" id="GO:0046872">
    <property type="term" value="F:metal ion binding"/>
    <property type="evidence" value="ECO:0007669"/>
    <property type="project" value="UniProtKB-KW"/>
</dbReference>
<dbReference type="InterPro" id="IPR036163">
    <property type="entry name" value="HMA_dom_sf"/>
</dbReference>
<dbReference type="PANTHER" id="PTHR48085">
    <property type="entry name" value="CADMIUM/ZINC-TRANSPORTING ATPASE HMA2-RELATED"/>
    <property type="match status" value="1"/>
</dbReference>
<evidence type="ECO:0000256" key="10">
    <source>
        <dbReference type="ARBA" id="ARBA00023136"/>
    </source>
</evidence>
<comment type="similarity">
    <text evidence="2 13">Belongs to the cation transport ATPase (P-type) (TC 3.A.3) family. Type IB subfamily.</text>
</comment>
<name>A0A6N7V316_9FIRM</name>
<dbReference type="Pfam" id="PF00702">
    <property type="entry name" value="Hydrolase"/>
    <property type="match status" value="1"/>
</dbReference>
<evidence type="ECO:0000256" key="8">
    <source>
        <dbReference type="ARBA" id="ARBA00022967"/>
    </source>
</evidence>
<feature type="transmembrane region" description="Helical" evidence="13">
    <location>
        <begin position="346"/>
        <end position="374"/>
    </location>
</feature>
<proteinExistence type="inferred from homology"/>
<evidence type="ECO:0000313" key="16">
    <source>
        <dbReference type="Proteomes" id="UP000434409"/>
    </source>
</evidence>
<dbReference type="NCBIfam" id="TIGR01525">
    <property type="entry name" value="ATPase-IB_hvy"/>
    <property type="match status" value="1"/>
</dbReference>
<keyword evidence="7 13" id="KW-0067">ATP-binding</keyword>
<feature type="transmembrane region" description="Helical" evidence="13">
    <location>
        <begin position="647"/>
        <end position="668"/>
    </location>
</feature>
<dbReference type="InterPro" id="IPR036412">
    <property type="entry name" value="HAD-like_sf"/>
</dbReference>
<dbReference type="SUPFAM" id="SSF56784">
    <property type="entry name" value="HAD-like"/>
    <property type="match status" value="1"/>
</dbReference>
<dbReference type="PROSITE" id="PS00154">
    <property type="entry name" value="ATPASE_E1_E2"/>
    <property type="match status" value="1"/>
</dbReference>
<dbReference type="InterPro" id="IPR044492">
    <property type="entry name" value="P_typ_ATPase_HD_dom"/>
</dbReference>
<feature type="transmembrane region" description="Helical" evidence="13">
    <location>
        <begin position="320"/>
        <end position="340"/>
    </location>
</feature>
<keyword evidence="10 13" id="KW-0472">Membrane</keyword>
<evidence type="ECO:0000313" key="15">
    <source>
        <dbReference type="EMBL" id="MSR94296.1"/>
    </source>
</evidence>
<evidence type="ECO:0000256" key="7">
    <source>
        <dbReference type="ARBA" id="ARBA00022840"/>
    </source>
</evidence>
<evidence type="ECO:0000256" key="11">
    <source>
        <dbReference type="ARBA" id="ARBA00039103"/>
    </source>
</evidence>
<dbReference type="PRINTS" id="PR00119">
    <property type="entry name" value="CATATPASE"/>
</dbReference>
<feature type="transmembrane region" description="Helical" evidence="13">
    <location>
        <begin position="674"/>
        <end position="696"/>
    </location>
</feature>
<feature type="transmembrane region" description="Helical" evidence="13">
    <location>
        <begin position="116"/>
        <end position="135"/>
    </location>
</feature>
<dbReference type="Gene3D" id="3.30.70.100">
    <property type="match status" value="1"/>
</dbReference>